<dbReference type="GO" id="GO:0004252">
    <property type="term" value="F:serine-type endopeptidase activity"/>
    <property type="evidence" value="ECO:0007669"/>
    <property type="project" value="InterPro"/>
</dbReference>
<dbReference type="Proteomes" id="UP000290289">
    <property type="component" value="Chromosome 4"/>
</dbReference>
<dbReference type="InterPro" id="IPR000209">
    <property type="entry name" value="Peptidase_S8/S53_dom"/>
</dbReference>
<keyword evidence="6" id="KW-0720">Serine protease</keyword>
<dbReference type="InterPro" id="IPR022617">
    <property type="entry name" value="Rad60/SUMO-like_dom"/>
</dbReference>
<comment type="caution">
    <text evidence="8">The sequence shown here is derived from an EMBL/GenBank/DDBJ whole genome shotgun (WGS) entry which is preliminary data.</text>
</comment>
<evidence type="ECO:0000256" key="4">
    <source>
        <dbReference type="ARBA" id="ARBA00022729"/>
    </source>
</evidence>
<sequence length="1437" mass="157135">MTNNEDPQSQSTKKTRELPNLSECHCCHLRVDIANASAKSKLHILYSEWRVVLLCKKCLSRVESSELCSYCFAATSPSLEDSFNCCQCNRRVHRHCDSEYRGIALLSQDSCLAVEVGVCADCWLPESLARWRGFMRSQKARRSGKGRACLGLGKYRVSAVLDGRTIRDVSGAEEGSKDVAFDVDDDDDDDSGHLTAMNSSAKKLCSPNLSVCVCDSSTGVGCLKLDIEEENEDDDGLLIEGQGSSSNGVDALNKQELDECVCVTTPKDKRRNSKLDPFYFKYRKRSMVNQSVNTCLNFVGMDDHVPAITSEPLVRLSPEKDGDPMILLKVQSQQGSVISYMTDLHMHLKHVTRDYCRRLNVSFEVTRFLYDGRRVQQTDTPAKLEMEEDDAIDAMVDMIETMGHNNGVPLPFIFSLVALFLLALHVKVSFADRSTYIVHMDKSLMPKSYSSHGHWYSSIVDSFKSGNPTSFDGNKILPSILYTYDNAFHGFSAVLSADELVTLKKSPVENSPLVYNETFSACNSTAALETAPDAIIICDDTVPIRNQISYIIQSGLLGAIFITNNPEIRELGYVVTPSVVVNTKDGRTVIEYALKSENPTVSINFQQTLLNTKPAPAAAFYTSRGPSKSYPGILKPDIMAPGSLVLAAWVPKVAAGKIGFNVNLPSNYNLISGTSMACPHASGVAALLKGAHPEWSAAAIRSALMTTANPLDNTGNPILDDGDNFNFASPLAMGAGHIDPNGALDPGLIYDATPQEYVNLLCSTNFTRNQILSITRSHAYDCSKPSSDLNYPSFIALYNNHHKTKKRVQTFQRTVTNVGDGAARYRASVTAPMGSQVTVSPEILIFAYKYEKQSFTVTLNFNAKKKGNASSGALVWIEQNGKYTVRSPIVVSTYIVHMDKSLMPKSYTSHDHWYSSIVDSFKSEYPTSFDGNKILPSILYTYDNAFHGFSAVLSADELVTLKKSPVENSQLVYNKTFSACNSTAALETAPDAIIICDDTVPIRNQISHIIQSGLLGAIFITNNPEIRELGHVATPSVVVNTKDGRTVIEYALKSENPTVSINFQQTLLNTKPAPAAAFYTSRGPSKSYPGILKPDIMAPGSLVLAAWVPKVAAGKIGFNVNLPSNYNLISGTSMACPHASGVAALLKGAHPEWSAAAIRSALMTTANPLDNTGNPILDDGDNFKFASPLAMGAGHIDPNRALDPGLIYDATPQEYVNLLCSTNFTRNQILSITRSHAYDCSKPSSDLNYPSFIALYNNHHKTKKRVQTFQRTVTNVGDAAARYRASVTAPKGSQVTVSPEILIFAYKYEKQSFTVTLNYKAKKKGKASSGALVWIEQNGKYTVRSPIVVSPLRTVTTVDDQGSATYNVKVKEPKGCGCRSVTREIEIEKQDYTLAIKYKSSEEEAISLGAIVWEEESENSTMRSPIVISGSPNVIIV</sequence>
<dbReference type="InterPro" id="IPR000626">
    <property type="entry name" value="Ubiquitin-like_dom"/>
</dbReference>
<dbReference type="Pfam" id="PF11976">
    <property type="entry name" value="Rad60-SLD"/>
    <property type="match status" value="1"/>
</dbReference>
<comment type="similarity">
    <text evidence="2">Belongs to the peptidase S8 family.</text>
</comment>
<evidence type="ECO:0000313" key="8">
    <source>
        <dbReference type="EMBL" id="RXI02429.1"/>
    </source>
</evidence>
<dbReference type="Pfam" id="PF17766">
    <property type="entry name" value="fn3_6"/>
    <property type="match status" value="3"/>
</dbReference>
<evidence type="ECO:0000256" key="3">
    <source>
        <dbReference type="ARBA" id="ARBA00022670"/>
    </source>
</evidence>
<evidence type="ECO:0000259" key="7">
    <source>
        <dbReference type="PROSITE" id="PS50053"/>
    </source>
</evidence>
<evidence type="ECO:0000256" key="5">
    <source>
        <dbReference type="ARBA" id="ARBA00022801"/>
    </source>
</evidence>
<dbReference type="InterPro" id="IPR045051">
    <property type="entry name" value="SBT"/>
</dbReference>
<dbReference type="Gene3D" id="3.50.30.30">
    <property type="match status" value="2"/>
</dbReference>
<name>A0A498K2P7_MALDO</name>
<dbReference type="SUPFAM" id="SSF54236">
    <property type="entry name" value="Ubiquitin-like"/>
    <property type="match status" value="1"/>
</dbReference>
<protein>
    <recommendedName>
        <fullName evidence="7">Ubiquitin-like domain-containing protein</fullName>
    </recommendedName>
</protein>
<dbReference type="InterPro" id="IPR023828">
    <property type="entry name" value="Peptidase_S8_Ser-AS"/>
</dbReference>
<keyword evidence="5" id="KW-0378">Hydrolase</keyword>
<dbReference type="InterPro" id="IPR036852">
    <property type="entry name" value="Peptidase_S8/S53_dom_sf"/>
</dbReference>
<dbReference type="PROSITE" id="PS50053">
    <property type="entry name" value="UBIQUITIN_2"/>
    <property type="match status" value="1"/>
</dbReference>
<dbReference type="Pfam" id="PF00082">
    <property type="entry name" value="Peptidase_S8"/>
    <property type="match status" value="2"/>
</dbReference>
<proteinExistence type="inferred from homology"/>
<evidence type="ECO:0000256" key="6">
    <source>
        <dbReference type="ARBA" id="ARBA00022825"/>
    </source>
</evidence>
<dbReference type="SUPFAM" id="SSF52743">
    <property type="entry name" value="Subtilisin-like"/>
    <property type="match status" value="2"/>
</dbReference>
<reference evidence="8 9" key="1">
    <citation type="submission" date="2018-10" db="EMBL/GenBank/DDBJ databases">
        <title>A high-quality apple genome assembly.</title>
        <authorList>
            <person name="Hu J."/>
        </authorList>
    </citation>
    <scope>NUCLEOTIDE SEQUENCE [LARGE SCALE GENOMIC DNA]</scope>
    <source>
        <strain evidence="9">cv. HFTH1</strain>
        <tissue evidence="8">Young leaf</tissue>
    </source>
</reference>
<dbReference type="PROSITE" id="PS00138">
    <property type="entry name" value="SUBTILASE_SER"/>
    <property type="match status" value="2"/>
</dbReference>
<evidence type="ECO:0000313" key="9">
    <source>
        <dbReference type="Proteomes" id="UP000290289"/>
    </source>
</evidence>
<dbReference type="Gene3D" id="3.40.50.200">
    <property type="entry name" value="Peptidase S8/S53 domain"/>
    <property type="match status" value="2"/>
</dbReference>
<dbReference type="STRING" id="3750.A0A498K2P7"/>
<dbReference type="InterPro" id="IPR029071">
    <property type="entry name" value="Ubiquitin-like_domsf"/>
</dbReference>
<dbReference type="InterPro" id="IPR041469">
    <property type="entry name" value="Subtilisin-like_FN3"/>
</dbReference>
<dbReference type="FunFam" id="3.30.70.80:FF:000003">
    <property type="entry name" value="Subtilisin-like protease SBT1.9"/>
    <property type="match status" value="2"/>
</dbReference>
<evidence type="ECO:0000256" key="1">
    <source>
        <dbReference type="ARBA" id="ARBA00004613"/>
    </source>
</evidence>
<dbReference type="Gene3D" id="2.60.40.2310">
    <property type="match status" value="3"/>
</dbReference>
<keyword evidence="4" id="KW-0732">Signal</keyword>
<accession>A0A498K2P7</accession>
<dbReference type="Pfam" id="PF05922">
    <property type="entry name" value="Inhibitor_I9"/>
    <property type="match status" value="2"/>
</dbReference>
<comment type="subcellular location">
    <subcellularLocation>
        <location evidence="1">Secreted</location>
    </subcellularLocation>
</comment>
<gene>
    <name evidence="8" type="ORF">DVH24_030358</name>
</gene>
<evidence type="ECO:0000256" key="2">
    <source>
        <dbReference type="ARBA" id="ARBA00011073"/>
    </source>
</evidence>
<dbReference type="CDD" id="cd02120">
    <property type="entry name" value="PA_subtilisin_like"/>
    <property type="match status" value="2"/>
</dbReference>
<dbReference type="EMBL" id="RDQH01000330">
    <property type="protein sequence ID" value="RXI02429.1"/>
    <property type="molecule type" value="Genomic_DNA"/>
</dbReference>
<dbReference type="InterPro" id="IPR010259">
    <property type="entry name" value="S8pro/Inhibitor_I9"/>
</dbReference>
<feature type="domain" description="Ubiquitin-like" evidence="7">
    <location>
        <begin position="326"/>
        <end position="398"/>
    </location>
</feature>
<organism evidence="8 9">
    <name type="scientific">Malus domestica</name>
    <name type="common">Apple</name>
    <name type="synonym">Pyrus malus</name>
    <dbReference type="NCBI Taxonomy" id="3750"/>
    <lineage>
        <taxon>Eukaryota</taxon>
        <taxon>Viridiplantae</taxon>
        <taxon>Streptophyta</taxon>
        <taxon>Embryophyta</taxon>
        <taxon>Tracheophyta</taxon>
        <taxon>Spermatophyta</taxon>
        <taxon>Magnoliopsida</taxon>
        <taxon>eudicotyledons</taxon>
        <taxon>Gunneridae</taxon>
        <taxon>Pentapetalae</taxon>
        <taxon>rosids</taxon>
        <taxon>fabids</taxon>
        <taxon>Rosales</taxon>
        <taxon>Rosaceae</taxon>
        <taxon>Amygdaloideae</taxon>
        <taxon>Maleae</taxon>
        <taxon>Malus</taxon>
    </lineage>
</organism>
<dbReference type="PANTHER" id="PTHR10795">
    <property type="entry name" value="PROPROTEIN CONVERTASE SUBTILISIN/KEXIN"/>
    <property type="match status" value="1"/>
</dbReference>
<keyword evidence="9" id="KW-1185">Reference proteome</keyword>
<dbReference type="GO" id="GO:0006508">
    <property type="term" value="P:proteolysis"/>
    <property type="evidence" value="ECO:0007669"/>
    <property type="project" value="UniProtKB-KW"/>
</dbReference>
<dbReference type="Gene3D" id="3.10.20.90">
    <property type="entry name" value="Phosphatidylinositol 3-kinase Catalytic Subunit, Chain A, domain 1"/>
    <property type="match status" value="1"/>
</dbReference>
<keyword evidence="3" id="KW-0645">Protease</keyword>
<dbReference type="GO" id="GO:0005576">
    <property type="term" value="C:extracellular region"/>
    <property type="evidence" value="ECO:0007669"/>
    <property type="project" value="UniProtKB-SubCell"/>
</dbReference>